<sequence>MNYQWKDFMGSMRLTRLAYPFMSFWICAASISSLNFPNSTCFITPFASSISLLPCCAVPDLSLFRHFGQLPLSHFFILL</sequence>
<dbReference type="EMBL" id="GGEC01011922">
    <property type="protein sequence ID" value="MBW92405.1"/>
    <property type="molecule type" value="Transcribed_RNA"/>
</dbReference>
<name>A0A2P2JG26_RHIMU</name>
<proteinExistence type="predicted"/>
<reference evidence="1" key="1">
    <citation type="submission" date="2018-02" db="EMBL/GenBank/DDBJ databases">
        <title>Rhizophora mucronata_Transcriptome.</title>
        <authorList>
            <person name="Meera S.P."/>
            <person name="Sreeshan A."/>
            <person name="Augustine A."/>
        </authorList>
    </citation>
    <scope>NUCLEOTIDE SEQUENCE</scope>
    <source>
        <tissue evidence="1">Leaf</tissue>
    </source>
</reference>
<evidence type="ECO:0000313" key="1">
    <source>
        <dbReference type="EMBL" id="MBW92405.1"/>
    </source>
</evidence>
<dbReference type="AlphaFoldDB" id="A0A2P2JG26"/>
<protein>
    <submittedName>
        <fullName evidence="1">Uncharacterized protein MANES_04G118100</fullName>
    </submittedName>
</protein>
<organism evidence="1">
    <name type="scientific">Rhizophora mucronata</name>
    <name type="common">Asiatic mangrove</name>
    <dbReference type="NCBI Taxonomy" id="61149"/>
    <lineage>
        <taxon>Eukaryota</taxon>
        <taxon>Viridiplantae</taxon>
        <taxon>Streptophyta</taxon>
        <taxon>Embryophyta</taxon>
        <taxon>Tracheophyta</taxon>
        <taxon>Spermatophyta</taxon>
        <taxon>Magnoliopsida</taxon>
        <taxon>eudicotyledons</taxon>
        <taxon>Gunneridae</taxon>
        <taxon>Pentapetalae</taxon>
        <taxon>rosids</taxon>
        <taxon>fabids</taxon>
        <taxon>Malpighiales</taxon>
        <taxon>Rhizophoraceae</taxon>
        <taxon>Rhizophora</taxon>
    </lineage>
</organism>
<accession>A0A2P2JG26</accession>